<dbReference type="GO" id="GO:0008180">
    <property type="term" value="C:COP9 signalosome"/>
    <property type="evidence" value="ECO:0007669"/>
    <property type="project" value="UniProtKB-UniRule"/>
</dbReference>
<evidence type="ECO:0000313" key="5">
    <source>
        <dbReference type="Proteomes" id="UP000286097"/>
    </source>
</evidence>
<dbReference type="InterPro" id="IPR037518">
    <property type="entry name" value="MPN"/>
</dbReference>
<comment type="subcellular location">
    <subcellularLocation>
        <location evidence="2">Cytoplasm</location>
    </subcellularLocation>
    <subcellularLocation>
        <location evidence="2">Nucleus</location>
    </subcellularLocation>
</comment>
<dbReference type="EMBL" id="QKXF01000115">
    <property type="protein sequence ID" value="RQM16499.1"/>
    <property type="molecule type" value="Genomic_DNA"/>
</dbReference>
<dbReference type="CDD" id="cd08063">
    <property type="entry name" value="MPN_CSN6"/>
    <property type="match status" value="1"/>
</dbReference>
<comment type="function">
    <text evidence="2">Component of the COP9 signalosome complex (CSN), a complex involved in various cellular and developmental processes.</text>
</comment>
<reference evidence="4 5" key="1">
    <citation type="submission" date="2018-06" db="EMBL/GenBank/DDBJ databases">
        <title>Comparative genomics of downy mildews reveals potential adaptations to biotrophy.</title>
        <authorList>
            <person name="Fletcher K."/>
            <person name="Klosterman S.J."/>
            <person name="Derevnina L."/>
            <person name="Martin F."/>
            <person name="Koike S."/>
            <person name="Reyes Chin-Wo S."/>
            <person name="Mou B."/>
            <person name="Michelmore R."/>
        </authorList>
    </citation>
    <scope>NUCLEOTIDE SEQUENCE [LARGE SCALE GENOMIC DNA]</scope>
    <source>
        <strain evidence="4 5">R13</strain>
    </source>
</reference>
<comment type="similarity">
    <text evidence="1 2">Belongs to the peptidase M67A family. CSN6 subfamily.</text>
</comment>
<sequence>MQDTEMTSVDEKDEEMLVQREDSGAGGGERQIQIHPLVIVNITDHQTRQKCNSQLSQTDAPQVIGALFGIQKGLDVAVYDSFEMKYDYVNGEIQIDKEFLTSRIQQFSQVFPGFELLGWYTVGAKALPSDLAVHRVIMEFNESPLFLILDPESRGPSTKKKLPISLFESELHMLNGVPKMIFVKAPLKIETSETESIAIDHISKIAPIGDASKSTLHPYLGNVRDAVKMLDRQVDVLIRFLQATKNGEAPLDHNLLRHISSICNQLPVMKSEHFNAAFTQEYNDALLVSYLATLTKGATNANIVVDRFTATQERHHHQRGTML</sequence>
<dbReference type="GO" id="GO:0000338">
    <property type="term" value="P:protein deneddylation"/>
    <property type="evidence" value="ECO:0007669"/>
    <property type="project" value="InterPro"/>
</dbReference>
<dbReference type="PROSITE" id="PS50249">
    <property type="entry name" value="MPN"/>
    <property type="match status" value="1"/>
</dbReference>
<comment type="caution">
    <text evidence="4">The sequence shown here is derived from an EMBL/GenBank/DDBJ whole genome shotgun (WGS) entry which is preliminary data.</text>
</comment>
<dbReference type="PANTHER" id="PTHR10540">
    <property type="entry name" value="EUKARYOTIC TRANSLATION INITIATION FACTOR 3 SUBUNIT F-RELATED"/>
    <property type="match status" value="1"/>
</dbReference>
<organism evidence="4 5">
    <name type="scientific">Peronospora effusa</name>
    <dbReference type="NCBI Taxonomy" id="542832"/>
    <lineage>
        <taxon>Eukaryota</taxon>
        <taxon>Sar</taxon>
        <taxon>Stramenopiles</taxon>
        <taxon>Oomycota</taxon>
        <taxon>Peronosporomycetes</taxon>
        <taxon>Peronosporales</taxon>
        <taxon>Peronosporaceae</taxon>
        <taxon>Peronospora</taxon>
    </lineage>
</organism>
<dbReference type="InterPro" id="IPR000555">
    <property type="entry name" value="JAMM/MPN+_dom"/>
</dbReference>
<dbReference type="Proteomes" id="UP000286097">
    <property type="component" value="Unassembled WGS sequence"/>
</dbReference>
<dbReference type="Pfam" id="PF01398">
    <property type="entry name" value="JAB"/>
    <property type="match status" value="1"/>
</dbReference>
<evidence type="ECO:0000256" key="2">
    <source>
        <dbReference type="RuleBase" id="RU367006"/>
    </source>
</evidence>
<dbReference type="InterPro" id="IPR024969">
    <property type="entry name" value="EIF3F/CSN6-like_C"/>
</dbReference>
<keyword evidence="2" id="KW-0963">Cytoplasm</keyword>
<keyword evidence="2" id="KW-0539">Nucleus</keyword>
<dbReference type="Pfam" id="PF13012">
    <property type="entry name" value="MitMem_reg"/>
    <property type="match status" value="1"/>
</dbReference>
<gene>
    <name evidence="4" type="ORF">DD237_002490</name>
</gene>
<dbReference type="SMART" id="SM00232">
    <property type="entry name" value="JAB_MPN"/>
    <property type="match status" value="1"/>
</dbReference>
<dbReference type="GO" id="GO:0008237">
    <property type="term" value="F:metallopeptidase activity"/>
    <property type="evidence" value="ECO:0007669"/>
    <property type="project" value="InterPro"/>
</dbReference>
<dbReference type="PANTHER" id="PTHR10540:SF8">
    <property type="entry name" value="COP9 SIGNALOSOME COMPLEX SUBUNIT 6"/>
    <property type="match status" value="1"/>
</dbReference>
<dbReference type="GO" id="GO:0005737">
    <property type="term" value="C:cytoplasm"/>
    <property type="evidence" value="ECO:0007669"/>
    <property type="project" value="UniProtKB-SubCell"/>
</dbReference>
<feature type="domain" description="MPN" evidence="3">
    <location>
        <begin position="32"/>
        <end position="173"/>
    </location>
</feature>
<dbReference type="InterPro" id="IPR033859">
    <property type="entry name" value="MPN_CSN6"/>
</dbReference>
<dbReference type="AlphaFoldDB" id="A0A425CHJ5"/>
<evidence type="ECO:0000259" key="3">
    <source>
        <dbReference type="PROSITE" id="PS50249"/>
    </source>
</evidence>
<protein>
    <recommendedName>
        <fullName evidence="2">COP9 signalosome complex subunit 6</fullName>
    </recommendedName>
</protein>
<proteinExistence type="inferred from homology"/>
<name>A0A425CHJ5_9STRA</name>
<accession>A0A425CHJ5</accession>
<keyword evidence="2" id="KW-0736">Signalosome</keyword>
<evidence type="ECO:0000256" key="1">
    <source>
        <dbReference type="ARBA" id="ARBA00010893"/>
    </source>
</evidence>
<dbReference type="Gene3D" id="3.40.140.10">
    <property type="entry name" value="Cytidine Deaminase, domain 2"/>
    <property type="match status" value="1"/>
</dbReference>
<dbReference type="VEuPathDB" id="FungiDB:DD237_002490"/>
<evidence type="ECO:0000313" key="4">
    <source>
        <dbReference type="EMBL" id="RQM16499.1"/>
    </source>
</evidence>